<dbReference type="GO" id="GO:0005524">
    <property type="term" value="F:ATP binding"/>
    <property type="evidence" value="ECO:0007669"/>
    <property type="project" value="UniProtKB-KW"/>
</dbReference>
<dbReference type="PROSITE" id="PS50893">
    <property type="entry name" value="ABC_TRANSPORTER_2"/>
    <property type="match status" value="1"/>
</dbReference>
<dbReference type="FunFam" id="3.40.50.300:FF:000134">
    <property type="entry name" value="Iron-enterobactin ABC transporter ATP-binding protein"/>
    <property type="match status" value="1"/>
</dbReference>
<evidence type="ECO:0000313" key="14">
    <source>
        <dbReference type="Proteomes" id="UP000509626"/>
    </source>
</evidence>
<dbReference type="CDD" id="cd03235">
    <property type="entry name" value="ABC_Metallic_Cations"/>
    <property type="match status" value="1"/>
</dbReference>
<keyword evidence="13" id="KW-0614">Plasmid</keyword>
<dbReference type="GO" id="GO:0016887">
    <property type="term" value="F:ATP hydrolysis activity"/>
    <property type="evidence" value="ECO:0007669"/>
    <property type="project" value="InterPro"/>
</dbReference>
<evidence type="ECO:0000256" key="3">
    <source>
        <dbReference type="ARBA" id="ARBA00022741"/>
    </source>
</evidence>
<dbReference type="OrthoDB" id="10909at2157"/>
<comment type="subunit">
    <text evidence="7">The complex is composed of two ATP-binding proteins (BtuD), two transmembrane proteins (BtuC) and a solute-binding protein (BtuF).</text>
</comment>
<proteinExistence type="inferred from homology"/>
<feature type="domain" description="ABC transporter" evidence="12">
    <location>
        <begin position="29"/>
        <end position="262"/>
    </location>
</feature>
<dbReference type="InterPro" id="IPR003593">
    <property type="entry name" value="AAA+_ATPase"/>
</dbReference>
<feature type="region of interest" description="Disordered" evidence="11">
    <location>
        <begin position="1"/>
        <end position="26"/>
    </location>
</feature>
<dbReference type="GO" id="GO:0015420">
    <property type="term" value="F:ABC-type vitamin B12 transporter activity"/>
    <property type="evidence" value="ECO:0007669"/>
    <property type="project" value="UniProtKB-EC"/>
</dbReference>
<dbReference type="EC" id="7.6.2.8" evidence="8"/>
<dbReference type="Pfam" id="PF00005">
    <property type="entry name" value="ABC_tran"/>
    <property type="match status" value="1"/>
</dbReference>
<evidence type="ECO:0000259" key="12">
    <source>
        <dbReference type="PROSITE" id="PS50893"/>
    </source>
</evidence>
<evidence type="ECO:0000313" key="13">
    <source>
        <dbReference type="EMBL" id="QLG64255.1"/>
    </source>
</evidence>
<dbReference type="RefSeq" id="WP_179270838.1">
    <property type="nucleotide sequence ID" value="NZ_CP058580.1"/>
</dbReference>
<evidence type="ECO:0000256" key="6">
    <source>
        <dbReference type="ARBA" id="ARBA00058960"/>
    </source>
</evidence>
<keyword evidence="3" id="KW-0547">Nucleotide-binding</keyword>
<sequence length="270" mass="28618">MSSAEGRRAGSPGGGRSDPADDRAGDPVVEAESVTFGYGDRPVLEDVSLSLDAGTFLGLVGPNGSGKSTLVELLLGLRRPDAGTVRLFGEPAHGFADGERLAYVAQDATAVAEGTPMTVREVVRMGRYPHRPFGRFRDADRTAVADTLDRTGVTDLADRRVGRLSGGQRQRVFLARALAAEADLLALDEPTVGVDADSRDGFYQLLADLTAEGLTVVLVEHDVGLVTAYASEVACLNRELHFHGDPESLLDGDALVSAYGSDTRLLTHDR</sequence>
<evidence type="ECO:0000256" key="2">
    <source>
        <dbReference type="ARBA" id="ARBA00022448"/>
    </source>
</evidence>
<comment type="function">
    <text evidence="6">Required for corrinoid utilization. Probably part of the ABC transporter complex BtuCDF involved in cobalamin (vitamin B12) import. Probably responsible for energy coupling to the transport system.</text>
</comment>
<evidence type="ECO:0000256" key="8">
    <source>
        <dbReference type="ARBA" id="ARBA00066387"/>
    </source>
</evidence>
<dbReference type="EMBL" id="CP058580">
    <property type="protein sequence ID" value="QLG64255.1"/>
    <property type="molecule type" value="Genomic_DNA"/>
</dbReference>
<evidence type="ECO:0000256" key="11">
    <source>
        <dbReference type="SAM" id="MobiDB-lite"/>
    </source>
</evidence>
<evidence type="ECO:0000256" key="9">
    <source>
        <dbReference type="ARBA" id="ARBA00073649"/>
    </source>
</evidence>
<dbReference type="AlphaFoldDB" id="A0A7D5LET0"/>
<dbReference type="InterPro" id="IPR027417">
    <property type="entry name" value="P-loop_NTPase"/>
</dbReference>
<keyword evidence="14" id="KW-1185">Reference proteome</keyword>
<dbReference type="SUPFAM" id="SSF52540">
    <property type="entry name" value="P-loop containing nucleoside triphosphate hydrolases"/>
    <property type="match status" value="1"/>
</dbReference>
<evidence type="ECO:0000256" key="5">
    <source>
        <dbReference type="ARBA" id="ARBA00050590"/>
    </source>
</evidence>
<protein>
    <recommendedName>
        <fullName evidence="9">Cobalamin import ATP-binding protein BtuD</fullName>
        <ecNumber evidence="8">7.6.2.8</ecNumber>
    </recommendedName>
    <alternativeName>
        <fullName evidence="10">Vitamin B12-transporting ATPase</fullName>
    </alternativeName>
</protein>
<comment type="similarity">
    <text evidence="1">Belongs to the ABC transporter superfamily.</text>
</comment>
<evidence type="ECO:0000256" key="10">
    <source>
        <dbReference type="ARBA" id="ARBA00077139"/>
    </source>
</evidence>
<dbReference type="PANTHER" id="PTHR42734:SF5">
    <property type="entry name" value="IRON TRANSPORT SYSTEM ATP-BINDING PROTEIN HI_0361-RELATED"/>
    <property type="match status" value="1"/>
</dbReference>
<evidence type="ECO:0000256" key="7">
    <source>
        <dbReference type="ARBA" id="ARBA00064420"/>
    </source>
</evidence>
<geneLocation type="plasmid" evidence="13 14">
    <name>unnamed1</name>
</geneLocation>
<dbReference type="PROSITE" id="PS00211">
    <property type="entry name" value="ABC_TRANSPORTER_1"/>
    <property type="match status" value="1"/>
</dbReference>
<dbReference type="KEGG" id="halu:HUG12_20955"/>
<dbReference type="GeneID" id="56039984"/>
<comment type="catalytic activity">
    <reaction evidence="5">
        <text>an R-cob(III)alamin(out) + ATP + H2O = an R-cob(III)alamin(in) + ADP + phosphate + H(+)</text>
        <dbReference type="Rhea" id="RHEA:17873"/>
        <dbReference type="ChEBI" id="CHEBI:15377"/>
        <dbReference type="ChEBI" id="CHEBI:15378"/>
        <dbReference type="ChEBI" id="CHEBI:30616"/>
        <dbReference type="ChEBI" id="CHEBI:43474"/>
        <dbReference type="ChEBI" id="CHEBI:140785"/>
        <dbReference type="ChEBI" id="CHEBI:456216"/>
        <dbReference type="EC" id="7.6.2.8"/>
    </reaction>
</comment>
<dbReference type="SMART" id="SM00382">
    <property type="entry name" value="AAA"/>
    <property type="match status" value="1"/>
</dbReference>
<dbReference type="InterPro" id="IPR017871">
    <property type="entry name" value="ABC_transporter-like_CS"/>
</dbReference>
<organism evidence="13 14">
    <name type="scientific">Halorarum salinum</name>
    <dbReference type="NCBI Taxonomy" id="2743089"/>
    <lineage>
        <taxon>Archaea</taxon>
        <taxon>Methanobacteriati</taxon>
        <taxon>Methanobacteriota</taxon>
        <taxon>Stenosarchaea group</taxon>
        <taxon>Halobacteria</taxon>
        <taxon>Halobacteriales</taxon>
        <taxon>Haloferacaceae</taxon>
        <taxon>Halorarum</taxon>
    </lineage>
</organism>
<name>A0A7D5LET0_9EURY</name>
<evidence type="ECO:0000256" key="4">
    <source>
        <dbReference type="ARBA" id="ARBA00022840"/>
    </source>
</evidence>
<dbReference type="Proteomes" id="UP000509626">
    <property type="component" value="Plasmid unnamed1"/>
</dbReference>
<keyword evidence="4 13" id="KW-0067">ATP-binding</keyword>
<reference evidence="13 14" key="1">
    <citation type="submission" date="2020-06" db="EMBL/GenBank/DDBJ databases">
        <title>NJ-3-1, isolated from saline soil.</title>
        <authorList>
            <person name="Cui H.L."/>
            <person name="Shi X."/>
        </authorList>
    </citation>
    <scope>NUCLEOTIDE SEQUENCE [LARGE SCALE GENOMIC DNA]</scope>
    <source>
        <strain evidence="13 14">NJ-3-1</strain>
        <plasmid evidence="13 14">unnamed1</plasmid>
    </source>
</reference>
<dbReference type="InterPro" id="IPR050153">
    <property type="entry name" value="Metal_Ion_Import_ABC"/>
</dbReference>
<evidence type="ECO:0000256" key="1">
    <source>
        <dbReference type="ARBA" id="ARBA00005417"/>
    </source>
</evidence>
<dbReference type="InterPro" id="IPR003439">
    <property type="entry name" value="ABC_transporter-like_ATP-bd"/>
</dbReference>
<keyword evidence="2" id="KW-0813">Transport</keyword>
<dbReference type="PANTHER" id="PTHR42734">
    <property type="entry name" value="METAL TRANSPORT SYSTEM ATP-BINDING PROTEIN TM_0124-RELATED"/>
    <property type="match status" value="1"/>
</dbReference>
<gene>
    <name evidence="13" type="ORF">HUG12_20955</name>
</gene>
<dbReference type="Gene3D" id="3.40.50.300">
    <property type="entry name" value="P-loop containing nucleotide triphosphate hydrolases"/>
    <property type="match status" value="1"/>
</dbReference>
<accession>A0A7D5LET0</accession>